<dbReference type="InterPro" id="IPR018641">
    <property type="entry name" value="Trfase_1_rSAM/seldom-assoc"/>
</dbReference>
<dbReference type="EMBL" id="CP001087">
    <property type="protein sequence ID" value="ACN13154.1"/>
    <property type="molecule type" value="Genomic_DNA"/>
</dbReference>
<dbReference type="STRING" id="177437.HRM2_00310"/>
<dbReference type="PANTHER" id="PTHR36529:SF1">
    <property type="entry name" value="GLYCOSYLTRANSFERASE"/>
    <property type="match status" value="1"/>
</dbReference>
<evidence type="ECO:0008006" key="3">
    <source>
        <dbReference type="Google" id="ProtNLM"/>
    </source>
</evidence>
<keyword evidence="2" id="KW-1185">Reference proteome</keyword>
<dbReference type="KEGG" id="dat:HRM2_00310"/>
<gene>
    <name evidence="1" type="ordered locus">HRM2_00310</name>
</gene>
<organism evidence="1 2">
    <name type="scientific">Desulforapulum autotrophicum (strain ATCC 43914 / DSM 3382 / VKM B-1955 / HRM2)</name>
    <name type="common">Desulfobacterium autotrophicum</name>
    <dbReference type="NCBI Taxonomy" id="177437"/>
    <lineage>
        <taxon>Bacteria</taxon>
        <taxon>Pseudomonadati</taxon>
        <taxon>Thermodesulfobacteriota</taxon>
        <taxon>Desulfobacteria</taxon>
        <taxon>Desulfobacterales</taxon>
        <taxon>Desulfobacteraceae</taxon>
        <taxon>Desulforapulum</taxon>
    </lineage>
</organism>
<accession>C0QE37</accession>
<proteinExistence type="predicted"/>
<sequence>MENKDQPTSMENLLIVFIKYPEPGRVKTRLGRKIGYKRSALVYEELVKQQILDLTCDRLWETPANALHSETFHCSLDKGTTLHSGPAGYDLACYVDDSRPIDQYRLKFGSNLNFFVQKGRDLGERMARAIEESFDRQYSRVILMGSDIPLVNAWDVNLFFNHLVNDQMVIGPARDGGYYMIGCQRGISVLPLFENMEWSTPDVFKTTLARASGLTVKIEKTWFDIDTPEDLKLYQGLLKTGKGFANTDLANP</sequence>
<dbReference type="Proteomes" id="UP000000442">
    <property type="component" value="Chromosome"/>
</dbReference>
<dbReference type="PANTHER" id="PTHR36529">
    <property type="entry name" value="SLL1095 PROTEIN"/>
    <property type="match status" value="1"/>
</dbReference>
<dbReference type="OrthoDB" id="9798250at2"/>
<dbReference type="AlphaFoldDB" id="C0QE37"/>
<reference evidence="1 2" key="1">
    <citation type="journal article" date="2009" name="Environ. Microbiol.">
        <title>Genome sequence of Desulfobacterium autotrophicum HRM2, a marine sulfate reducer oxidizing organic carbon completely to carbon dioxide.</title>
        <authorList>
            <person name="Strittmatter A.W."/>
            <person name="Liesegang H."/>
            <person name="Rabus R."/>
            <person name="Decker I."/>
            <person name="Amann J."/>
            <person name="Andres S."/>
            <person name="Henne A."/>
            <person name="Fricke W.F."/>
            <person name="Martinez-Arias R."/>
            <person name="Bartels D."/>
            <person name="Goesmann A."/>
            <person name="Krause L."/>
            <person name="Puehler A."/>
            <person name="Klenk H.P."/>
            <person name="Richter M."/>
            <person name="Schuler M."/>
            <person name="Gloeckner F.O."/>
            <person name="Meyerdierks A."/>
            <person name="Gottschalk G."/>
            <person name="Amann R."/>
        </authorList>
    </citation>
    <scope>NUCLEOTIDE SEQUENCE [LARGE SCALE GENOMIC DNA]</scope>
    <source>
        <strain evidence="2">ATCC 43914 / DSM 3382 / HRM2</strain>
    </source>
</reference>
<name>C0QE37_DESAH</name>
<evidence type="ECO:0000313" key="1">
    <source>
        <dbReference type="EMBL" id="ACN13154.1"/>
    </source>
</evidence>
<dbReference type="eggNOG" id="COG3222">
    <property type="taxonomic scope" value="Bacteria"/>
</dbReference>
<dbReference type="HOGENOM" id="CLU_075662_2_0_7"/>
<dbReference type="InterPro" id="IPR029044">
    <property type="entry name" value="Nucleotide-diphossugar_trans"/>
</dbReference>
<dbReference type="RefSeq" id="WP_012662405.1">
    <property type="nucleotide sequence ID" value="NC_012108.1"/>
</dbReference>
<dbReference type="Pfam" id="PF09837">
    <property type="entry name" value="DUF2064"/>
    <property type="match status" value="1"/>
</dbReference>
<dbReference type="Gene3D" id="3.90.550.10">
    <property type="entry name" value="Spore Coat Polysaccharide Biosynthesis Protein SpsA, Chain A"/>
    <property type="match status" value="1"/>
</dbReference>
<evidence type="ECO:0000313" key="2">
    <source>
        <dbReference type="Proteomes" id="UP000000442"/>
    </source>
</evidence>
<dbReference type="SUPFAM" id="SSF53448">
    <property type="entry name" value="Nucleotide-diphospho-sugar transferases"/>
    <property type="match status" value="1"/>
</dbReference>
<protein>
    <recommendedName>
        <fullName evidence="3">Glycosyltransferase</fullName>
    </recommendedName>
</protein>